<gene>
    <name evidence="2" type="ORF">Celaphus_00018714</name>
</gene>
<dbReference type="GO" id="GO:0005697">
    <property type="term" value="C:telomerase holoenzyme complex"/>
    <property type="evidence" value="ECO:0007669"/>
    <property type="project" value="TreeGrafter"/>
</dbReference>
<dbReference type="SUPFAM" id="SSF48452">
    <property type="entry name" value="TPR-like"/>
    <property type="match status" value="1"/>
</dbReference>
<keyword evidence="1" id="KW-0732">Signal</keyword>
<keyword evidence="3" id="KW-1185">Reference proteome</keyword>
<dbReference type="GO" id="GO:0070034">
    <property type="term" value="F:telomerase RNA binding"/>
    <property type="evidence" value="ECO:0007669"/>
    <property type="project" value="TreeGrafter"/>
</dbReference>
<evidence type="ECO:0000313" key="2">
    <source>
        <dbReference type="EMBL" id="OWK01519.1"/>
    </source>
</evidence>
<reference evidence="2 3" key="1">
    <citation type="journal article" date="2018" name="Mol. Genet. Genomics">
        <title>The red deer Cervus elaphus genome CerEla1.0: sequencing, annotating, genes, and chromosomes.</title>
        <authorList>
            <person name="Bana N.A."/>
            <person name="Nyiri A."/>
            <person name="Nagy J."/>
            <person name="Frank K."/>
            <person name="Nagy T."/>
            <person name="Steger V."/>
            <person name="Schiller M."/>
            <person name="Lakatos P."/>
            <person name="Sugar L."/>
            <person name="Horn P."/>
            <person name="Barta E."/>
            <person name="Orosz L."/>
        </authorList>
    </citation>
    <scope>NUCLEOTIDE SEQUENCE [LARGE SCALE GENOMIC DNA]</scope>
    <source>
        <strain evidence="2">Hungarian</strain>
    </source>
</reference>
<dbReference type="Proteomes" id="UP000242450">
    <property type="component" value="Chromosome 28"/>
</dbReference>
<comment type="caution">
    <text evidence="2">The sequence shown here is derived from an EMBL/GenBank/DDBJ whole genome shotgun (WGS) entry which is preliminary data.</text>
</comment>
<accession>A0A212C6B4</accession>
<dbReference type="PANTHER" id="PTHR15696">
    <property type="entry name" value="SMG-7 SUPPRESSOR WITH MORPHOLOGICAL EFFECT ON GENITALIA PROTEIN 7"/>
    <property type="match status" value="1"/>
</dbReference>
<dbReference type="AlphaFoldDB" id="A0A212C6B4"/>
<sequence>MVWARMACHCCLLNLGDLFCFQNEFLALRIKDLEERCYCQALSVTPHTGMHFNQLRVLKGSRYYNMEATYFYQQCLHSKCLLKGASLSNDSTTTREKDTPQRKFKATRLVALCQLVLEDFHLCLSYQPWPSDLSQASREKKPKKGYQFLPNFFIFHTVVLCLMSVHSLRTADSKPHSQFPDISESCLQQSIYHRGLHEQLSQDRAYCWLQLRAECLHQPTLLQSPDHSEETAGPLCRGDAATVKVILGWPHANCSLLTTCRQSLPNLWDHLSMLLNLLPSKQDLQQSGLEDIALGQHSLQEASQERALCEHLPVIRQLATSGQFLLIVPNIMVDILYILRREESAISFLEGELKRGNQYLLCQSFVSVMLVKPRMTRPDSDAWDLYNILDFFRGLLDSSWPGTPDHNSMITILMGICLDNPRNLSYPPQLALGMATEAGVEVKNILHFYRK</sequence>
<name>A0A212C6B4_CEREH</name>
<proteinExistence type="predicted"/>
<organism evidence="2 3">
    <name type="scientific">Cervus elaphus hippelaphus</name>
    <name type="common">European red deer</name>
    <dbReference type="NCBI Taxonomy" id="46360"/>
    <lineage>
        <taxon>Eukaryota</taxon>
        <taxon>Metazoa</taxon>
        <taxon>Chordata</taxon>
        <taxon>Craniata</taxon>
        <taxon>Vertebrata</taxon>
        <taxon>Euteleostomi</taxon>
        <taxon>Mammalia</taxon>
        <taxon>Eutheria</taxon>
        <taxon>Laurasiatheria</taxon>
        <taxon>Artiodactyla</taxon>
        <taxon>Ruminantia</taxon>
        <taxon>Pecora</taxon>
        <taxon>Cervidae</taxon>
        <taxon>Cervinae</taxon>
        <taxon>Cervus</taxon>
    </lineage>
</organism>
<evidence type="ECO:0000313" key="3">
    <source>
        <dbReference type="Proteomes" id="UP000242450"/>
    </source>
</evidence>
<dbReference type="EMBL" id="MKHE01000028">
    <property type="protein sequence ID" value="OWK01519.1"/>
    <property type="molecule type" value="Genomic_DNA"/>
</dbReference>
<feature type="signal peptide" evidence="1">
    <location>
        <begin position="1"/>
        <end position="18"/>
    </location>
</feature>
<protein>
    <recommendedName>
        <fullName evidence="4">SMG5</fullName>
    </recommendedName>
</protein>
<dbReference type="OrthoDB" id="5920073at2759"/>
<dbReference type="InterPro" id="IPR011990">
    <property type="entry name" value="TPR-like_helical_dom_sf"/>
</dbReference>
<evidence type="ECO:0000256" key="1">
    <source>
        <dbReference type="SAM" id="SignalP"/>
    </source>
</evidence>
<dbReference type="PANTHER" id="PTHR15696:SF40">
    <property type="entry name" value="NONSENSE-MEDIATED MRNA DECAY FACTOR"/>
    <property type="match status" value="1"/>
</dbReference>
<dbReference type="GO" id="GO:0042162">
    <property type="term" value="F:telomeric DNA binding"/>
    <property type="evidence" value="ECO:0007669"/>
    <property type="project" value="TreeGrafter"/>
</dbReference>
<dbReference type="InterPro" id="IPR045153">
    <property type="entry name" value="Est1/Ebs1-like"/>
</dbReference>
<feature type="chain" id="PRO_5013052659" description="SMG5" evidence="1">
    <location>
        <begin position="19"/>
        <end position="451"/>
    </location>
</feature>
<dbReference type="GO" id="GO:0000184">
    <property type="term" value="P:nuclear-transcribed mRNA catabolic process, nonsense-mediated decay"/>
    <property type="evidence" value="ECO:0007669"/>
    <property type="project" value="TreeGrafter"/>
</dbReference>
<dbReference type="Gene3D" id="1.25.40.10">
    <property type="entry name" value="Tetratricopeptide repeat domain"/>
    <property type="match status" value="1"/>
</dbReference>
<evidence type="ECO:0008006" key="4">
    <source>
        <dbReference type="Google" id="ProtNLM"/>
    </source>
</evidence>
<dbReference type="Gene3D" id="3.40.50.1010">
    <property type="entry name" value="5'-nuclease"/>
    <property type="match status" value="1"/>
</dbReference>